<name>A0A3N4KT43_9PEZI</name>
<gene>
    <name evidence="2" type="ORF">P167DRAFT_577780</name>
</gene>
<dbReference type="EMBL" id="ML119157">
    <property type="protein sequence ID" value="RPB08935.1"/>
    <property type="molecule type" value="Genomic_DNA"/>
</dbReference>
<evidence type="ECO:0000256" key="1">
    <source>
        <dbReference type="SAM" id="MobiDB-lite"/>
    </source>
</evidence>
<dbReference type="Proteomes" id="UP000277580">
    <property type="component" value="Unassembled WGS sequence"/>
</dbReference>
<sequence length="83" mass="8461">MSTPTETTSTPPAATDSPSPSPAPESTAPPPTTTTTTTTTAPEESSVPDIPGIKADHKLAQMLRKEVAEMLGRTSTGFPGAQP</sequence>
<evidence type="ECO:0000313" key="3">
    <source>
        <dbReference type="Proteomes" id="UP000277580"/>
    </source>
</evidence>
<keyword evidence="3" id="KW-1185">Reference proteome</keyword>
<feature type="compositionally biased region" description="Low complexity" evidence="1">
    <location>
        <begin position="1"/>
        <end position="18"/>
    </location>
</feature>
<organism evidence="2 3">
    <name type="scientific">Morchella conica CCBAS932</name>
    <dbReference type="NCBI Taxonomy" id="1392247"/>
    <lineage>
        <taxon>Eukaryota</taxon>
        <taxon>Fungi</taxon>
        <taxon>Dikarya</taxon>
        <taxon>Ascomycota</taxon>
        <taxon>Pezizomycotina</taxon>
        <taxon>Pezizomycetes</taxon>
        <taxon>Pezizales</taxon>
        <taxon>Morchellaceae</taxon>
        <taxon>Morchella</taxon>
    </lineage>
</organism>
<feature type="region of interest" description="Disordered" evidence="1">
    <location>
        <begin position="1"/>
        <end position="52"/>
    </location>
</feature>
<protein>
    <submittedName>
        <fullName evidence="2">Uncharacterized protein</fullName>
    </submittedName>
</protein>
<reference evidence="2 3" key="1">
    <citation type="journal article" date="2018" name="Nat. Ecol. Evol.">
        <title>Pezizomycetes genomes reveal the molecular basis of ectomycorrhizal truffle lifestyle.</title>
        <authorList>
            <person name="Murat C."/>
            <person name="Payen T."/>
            <person name="Noel B."/>
            <person name="Kuo A."/>
            <person name="Morin E."/>
            <person name="Chen J."/>
            <person name="Kohler A."/>
            <person name="Krizsan K."/>
            <person name="Balestrini R."/>
            <person name="Da Silva C."/>
            <person name="Montanini B."/>
            <person name="Hainaut M."/>
            <person name="Levati E."/>
            <person name="Barry K.W."/>
            <person name="Belfiori B."/>
            <person name="Cichocki N."/>
            <person name="Clum A."/>
            <person name="Dockter R.B."/>
            <person name="Fauchery L."/>
            <person name="Guy J."/>
            <person name="Iotti M."/>
            <person name="Le Tacon F."/>
            <person name="Lindquist E.A."/>
            <person name="Lipzen A."/>
            <person name="Malagnac F."/>
            <person name="Mello A."/>
            <person name="Molinier V."/>
            <person name="Miyauchi S."/>
            <person name="Poulain J."/>
            <person name="Riccioni C."/>
            <person name="Rubini A."/>
            <person name="Sitrit Y."/>
            <person name="Splivallo R."/>
            <person name="Traeger S."/>
            <person name="Wang M."/>
            <person name="Zifcakova L."/>
            <person name="Wipf D."/>
            <person name="Zambonelli A."/>
            <person name="Paolocci F."/>
            <person name="Nowrousian M."/>
            <person name="Ottonello S."/>
            <person name="Baldrian P."/>
            <person name="Spatafora J.W."/>
            <person name="Henrissat B."/>
            <person name="Nagy L.G."/>
            <person name="Aury J.M."/>
            <person name="Wincker P."/>
            <person name="Grigoriev I.V."/>
            <person name="Bonfante P."/>
            <person name="Martin F.M."/>
        </authorList>
    </citation>
    <scope>NUCLEOTIDE SEQUENCE [LARGE SCALE GENOMIC DNA]</scope>
    <source>
        <strain evidence="2 3">CCBAS932</strain>
    </source>
</reference>
<evidence type="ECO:0000313" key="2">
    <source>
        <dbReference type="EMBL" id="RPB08935.1"/>
    </source>
</evidence>
<feature type="compositionally biased region" description="Low complexity" evidence="1">
    <location>
        <begin position="33"/>
        <end position="45"/>
    </location>
</feature>
<proteinExistence type="predicted"/>
<feature type="compositionally biased region" description="Pro residues" evidence="1">
    <location>
        <begin position="19"/>
        <end position="32"/>
    </location>
</feature>
<dbReference type="InParanoid" id="A0A3N4KT43"/>
<dbReference type="AlphaFoldDB" id="A0A3N4KT43"/>
<accession>A0A3N4KT43</accession>
<feature type="non-terminal residue" evidence="2">
    <location>
        <position position="83"/>
    </location>
</feature>